<evidence type="ECO:0000313" key="5">
    <source>
        <dbReference type="Proteomes" id="UP000194798"/>
    </source>
</evidence>
<dbReference type="InterPro" id="IPR031304">
    <property type="entry name" value="SLT_2"/>
</dbReference>
<feature type="signal peptide" evidence="2">
    <location>
        <begin position="1"/>
        <end position="21"/>
    </location>
</feature>
<dbReference type="FunFam" id="1.10.8.350:FF:000001">
    <property type="entry name" value="Lytic murein transglycosylase B"/>
    <property type="match status" value="1"/>
</dbReference>
<evidence type="ECO:0000313" key="4">
    <source>
        <dbReference type="EMBL" id="OUD12574.1"/>
    </source>
</evidence>
<dbReference type="PANTHER" id="PTHR30163">
    <property type="entry name" value="MEMBRANE-BOUND LYTIC MUREIN TRANSGLYCOSYLASE B"/>
    <property type="match status" value="1"/>
</dbReference>
<dbReference type="NCBIfam" id="TIGR02282">
    <property type="entry name" value="MltB"/>
    <property type="match status" value="1"/>
</dbReference>
<keyword evidence="2" id="KW-0732">Signal</keyword>
<feature type="active site" evidence="1">
    <location>
        <position position="120"/>
    </location>
</feature>
<sequence length="329" mass="37936">MRLSYSIVLIMGLLFSPWTVAAEMTVEQFIQQMVRQHHWSESWLRSVLSQAKKHDAIIKLMTPPKTGKARPWYEYRNTFLTQERIDGGVQFWQSHADALRRAEQHYGVPAEYLVSIIGVETYYGRIMGNYRVLDALYTLAFYYPRRAEFFRGELEHFLFMIQEEGFDPLSMTGSYAGAMGLGQFIPSSYRRYAVDFTGDGKRNIWSDETDAIGSIANYFRQHGWQPNQPVIEATQVRPESASRLLALEFKPIHSLGQLKKMGLLYQGKQPDNEVGLLIDLEIAPKKMGYWVGFNNFYVITRYNRSNRYAMAVHQLAQEIAHAYAAAQGN</sequence>
<evidence type="ECO:0000256" key="2">
    <source>
        <dbReference type="SAM" id="SignalP"/>
    </source>
</evidence>
<dbReference type="InterPro" id="IPR043426">
    <property type="entry name" value="MltB-like"/>
</dbReference>
<feature type="domain" description="Transglycosylase SLT" evidence="3">
    <location>
        <begin position="24"/>
        <end position="317"/>
    </location>
</feature>
<dbReference type="RefSeq" id="WP_086489533.1">
    <property type="nucleotide sequence ID" value="NZ_MSLT01000023.1"/>
</dbReference>
<dbReference type="SUPFAM" id="SSF53955">
    <property type="entry name" value="Lysozyme-like"/>
    <property type="match status" value="1"/>
</dbReference>
<dbReference type="PANTHER" id="PTHR30163:SF9">
    <property type="entry name" value="MEMBRANE-BOUND LYTIC MUREIN TRANSGLYCOSYLASE B"/>
    <property type="match status" value="1"/>
</dbReference>
<dbReference type="InterPro" id="IPR011757">
    <property type="entry name" value="Lytic_transglycosylase_MltB"/>
</dbReference>
<dbReference type="CDD" id="cd13399">
    <property type="entry name" value="Slt35-like"/>
    <property type="match status" value="1"/>
</dbReference>
<dbReference type="Proteomes" id="UP000194798">
    <property type="component" value="Unassembled WGS sequence"/>
</dbReference>
<accession>A0A251X503</accession>
<dbReference type="GO" id="GO:0009253">
    <property type="term" value="P:peptidoglycan catabolic process"/>
    <property type="evidence" value="ECO:0007669"/>
    <property type="project" value="TreeGrafter"/>
</dbReference>
<dbReference type="Gene3D" id="1.10.8.350">
    <property type="entry name" value="Bacterial muramidase"/>
    <property type="match status" value="1"/>
</dbReference>
<keyword evidence="5" id="KW-1185">Reference proteome</keyword>
<dbReference type="InterPro" id="IPR023346">
    <property type="entry name" value="Lysozyme-like_dom_sf"/>
</dbReference>
<gene>
    <name evidence="4" type="ORF">TPSD3_15945</name>
</gene>
<evidence type="ECO:0000256" key="1">
    <source>
        <dbReference type="PIRSR" id="PIRSR611757-1"/>
    </source>
</evidence>
<reference evidence="4 5" key="1">
    <citation type="submission" date="2016-12" db="EMBL/GenBank/DDBJ databases">
        <title>Thioflexothrix psekupsii D3 genome sequencing and assembly.</title>
        <authorList>
            <person name="Fomenkov A."/>
            <person name="Vincze T."/>
            <person name="Grabovich M."/>
            <person name="Anton B.P."/>
            <person name="Dubinina G."/>
            <person name="Orlova M."/>
            <person name="Belousova E."/>
            <person name="Roberts R.J."/>
        </authorList>
    </citation>
    <scope>NUCLEOTIDE SEQUENCE [LARGE SCALE GENOMIC DNA]</scope>
    <source>
        <strain evidence="4">D3</strain>
    </source>
</reference>
<dbReference type="AlphaFoldDB" id="A0A251X503"/>
<dbReference type="EMBL" id="MSLT01000023">
    <property type="protein sequence ID" value="OUD12574.1"/>
    <property type="molecule type" value="Genomic_DNA"/>
</dbReference>
<organism evidence="4 5">
    <name type="scientific">Thioflexithrix psekupsensis</name>
    <dbReference type="NCBI Taxonomy" id="1570016"/>
    <lineage>
        <taxon>Bacteria</taxon>
        <taxon>Pseudomonadati</taxon>
        <taxon>Pseudomonadota</taxon>
        <taxon>Gammaproteobacteria</taxon>
        <taxon>Thiotrichales</taxon>
        <taxon>Thioflexithrix</taxon>
    </lineage>
</organism>
<feature type="chain" id="PRO_5013304452" evidence="2">
    <location>
        <begin position="22"/>
        <end position="329"/>
    </location>
</feature>
<dbReference type="OrthoDB" id="9772911at2"/>
<dbReference type="GO" id="GO:0008933">
    <property type="term" value="F:peptidoglycan lytic transglycosylase activity"/>
    <property type="evidence" value="ECO:0007669"/>
    <property type="project" value="TreeGrafter"/>
</dbReference>
<comment type="caution">
    <text evidence="4">The sequence shown here is derived from an EMBL/GenBank/DDBJ whole genome shotgun (WGS) entry which is preliminary data.</text>
</comment>
<dbReference type="Gene3D" id="1.10.530.10">
    <property type="match status" value="1"/>
</dbReference>
<name>A0A251X503_9GAMM</name>
<proteinExistence type="predicted"/>
<protein>
    <submittedName>
        <fullName evidence="4">Lytic murein transglycosylase B</fullName>
    </submittedName>
</protein>
<evidence type="ECO:0000259" key="3">
    <source>
        <dbReference type="Pfam" id="PF13406"/>
    </source>
</evidence>
<dbReference type="Pfam" id="PF13406">
    <property type="entry name" value="SLT_2"/>
    <property type="match status" value="1"/>
</dbReference>